<reference evidence="4" key="1">
    <citation type="submission" date="2016-11" db="EMBL/GenBank/DDBJ databases">
        <authorList>
            <person name="Varghese N."/>
            <person name="Submissions S."/>
        </authorList>
    </citation>
    <scope>NUCLEOTIDE SEQUENCE [LARGE SCALE GENOMIC DNA]</scope>
    <source>
        <strain evidence="4">DSM 45627</strain>
    </source>
</reference>
<dbReference type="AlphaFoldDB" id="A0A1M5CVU5"/>
<feature type="active site" description="Nucleophile" evidence="1">
    <location>
        <position position="129"/>
    </location>
</feature>
<evidence type="ECO:0000256" key="2">
    <source>
        <dbReference type="PIRSR" id="PIRSR015853-2"/>
    </source>
</evidence>
<feature type="binding site" evidence="2">
    <location>
        <position position="148"/>
    </location>
    <ligand>
        <name>Zn(2+)</name>
        <dbReference type="ChEBI" id="CHEBI:29105"/>
        <label>2</label>
    </ligand>
</feature>
<dbReference type="STRING" id="1206085.SAMN05443575_0364"/>
<feature type="binding site" evidence="2">
    <location>
        <position position="23"/>
    </location>
    <ligand>
        <name>Zn(2+)</name>
        <dbReference type="ChEBI" id="CHEBI:29105"/>
        <label>1</label>
    </ligand>
</feature>
<feature type="binding site" evidence="2">
    <location>
        <position position="21"/>
    </location>
    <ligand>
        <name>Zn(2+)</name>
        <dbReference type="ChEBI" id="CHEBI:29105"/>
        <label>1</label>
    </ligand>
</feature>
<dbReference type="InterPro" id="IPR007035">
    <property type="entry name" value="Peptidase_M55"/>
</dbReference>
<evidence type="ECO:0000313" key="4">
    <source>
        <dbReference type="Proteomes" id="UP000186132"/>
    </source>
</evidence>
<evidence type="ECO:0000313" key="3">
    <source>
        <dbReference type="EMBL" id="SHF58542.1"/>
    </source>
</evidence>
<dbReference type="Gene3D" id="3.30.1360.130">
    <property type="entry name" value="Dipeptide transport protein"/>
    <property type="match status" value="1"/>
</dbReference>
<dbReference type="InterPro" id="IPR036177">
    <property type="entry name" value="Peptidase_M55_sf"/>
</dbReference>
<feature type="binding site" evidence="2">
    <location>
        <position position="117"/>
    </location>
    <ligand>
        <name>Zn(2+)</name>
        <dbReference type="ChEBI" id="CHEBI:29105"/>
        <label>2</label>
    </ligand>
</feature>
<dbReference type="Pfam" id="PF04951">
    <property type="entry name" value="Peptidase_M55"/>
    <property type="match status" value="1"/>
</dbReference>
<evidence type="ECO:0000256" key="1">
    <source>
        <dbReference type="PIRSR" id="PIRSR015853-1"/>
    </source>
</evidence>
<dbReference type="Proteomes" id="UP000186132">
    <property type="component" value="Unassembled WGS sequence"/>
</dbReference>
<feature type="binding site" evidence="2">
    <location>
        <position position="73"/>
    </location>
    <ligand>
        <name>Zn(2+)</name>
        <dbReference type="ChEBI" id="CHEBI:29105"/>
        <label>2</label>
    </ligand>
</feature>
<dbReference type="SUPFAM" id="SSF63992">
    <property type="entry name" value="Dipeptide transport protein"/>
    <property type="match status" value="1"/>
</dbReference>
<accession>A0A1M5CVU5</accession>
<protein>
    <submittedName>
        <fullName evidence="3">D-amino peptidase</fullName>
    </submittedName>
</protein>
<keyword evidence="4" id="KW-1185">Reference proteome</keyword>
<feature type="binding site" evidence="2">
    <location>
        <position position="21"/>
    </location>
    <ligand>
        <name>Zn(2+)</name>
        <dbReference type="ChEBI" id="CHEBI:29105"/>
        <label>2</label>
    </ligand>
</feature>
<dbReference type="CDD" id="cd08663">
    <property type="entry name" value="DAP_dppA_1"/>
    <property type="match status" value="1"/>
</dbReference>
<name>A0A1M5CVU5_9ACTN</name>
<proteinExistence type="predicted"/>
<dbReference type="PIRSF" id="PIRSF015853">
    <property type="entry name" value="Pep_DppA"/>
    <property type="match status" value="1"/>
</dbReference>
<dbReference type="OrthoDB" id="9785420at2"/>
<dbReference type="Gene3D" id="3.40.50.10780">
    <property type="entry name" value="Dipeptide transport protein"/>
    <property type="match status" value="1"/>
</dbReference>
<dbReference type="RefSeq" id="WP_159440814.1">
    <property type="nucleotide sequence ID" value="NZ_FQVU01000001.1"/>
</dbReference>
<dbReference type="EMBL" id="FQVU01000001">
    <property type="protein sequence ID" value="SHF58542.1"/>
    <property type="molecule type" value="Genomic_DNA"/>
</dbReference>
<dbReference type="InterPro" id="IPR027476">
    <property type="entry name" value="DppA_N"/>
</dbReference>
<keyword evidence="2" id="KW-0862">Zinc</keyword>
<organism evidence="3 4">
    <name type="scientific">Jatrophihabitans endophyticus</name>
    <dbReference type="NCBI Taxonomy" id="1206085"/>
    <lineage>
        <taxon>Bacteria</taxon>
        <taxon>Bacillati</taxon>
        <taxon>Actinomycetota</taxon>
        <taxon>Actinomycetes</taxon>
        <taxon>Jatrophihabitantales</taxon>
        <taxon>Jatrophihabitantaceae</taxon>
        <taxon>Jatrophihabitans</taxon>
    </lineage>
</organism>
<sequence>MSSSRPSQRAASPSRIFVSVDMEGIAGITDRRQVWRGQTDYEWARGLMTAEADSVVRAAFDAGAERVVVNDSHGDLCNLLPDRLDERAELQTGSGKMPAMTFGIEAGFDAGIFVGYHARAGTTSGVLEHSFNSSVVSGIRVDGQDWGETETNTAVLGSHGVPLVLVAGDDITCAQARELVPDVTTVAVKTGLGYRAARSLSPAEARRRLAEATTAALTAPLPAPFVPDPPFDVEIDFLTSPMAEWAALVPGATRAGARTVAARASDVTTVTRYLGACIALAERALGI</sequence>
<dbReference type="GO" id="GO:0046872">
    <property type="term" value="F:metal ion binding"/>
    <property type="evidence" value="ECO:0007669"/>
    <property type="project" value="UniProtKB-KW"/>
</dbReference>
<keyword evidence="2" id="KW-0479">Metal-binding</keyword>
<gene>
    <name evidence="3" type="ORF">SAMN05443575_0364</name>
</gene>